<feature type="chain" id="PRO_5018081623" evidence="7">
    <location>
        <begin position="25"/>
        <end position="283"/>
    </location>
</feature>
<evidence type="ECO:0000256" key="7">
    <source>
        <dbReference type="SAM" id="SignalP"/>
    </source>
</evidence>
<dbReference type="RefSeq" id="WP_124724155.1">
    <property type="nucleotide sequence ID" value="NZ_CP034044.1"/>
</dbReference>
<dbReference type="PANTHER" id="PTHR24023">
    <property type="entry name" value="COLLAGEN ALPHA"/>
    <property type="match status" value="1"/>
</dbReference>
<feature type="region of interest" description="Disordered" evidence="6">
    <location>
        <begin position="27"/>
        <end position="91"/>
    </location>
</feature>
<evidence type="ECO:0000256" key="4">
    <source>
        <dbReference type="ARBA" id="ARBA00023139"/>
    </source>
</evidence>
<dbReference type="InterPro" id="IPR050149">
    <property type="entry name" value="Collagen_superfamily"/>
</dbReference>
<dbReference type="Proteomes" id="UP000275883">
    <property type="component" value="Chromosome"/>
</dbReference>
<accession>A0A3G8LHX1</accession>
<keyword evidence="4" id="KW-0564">Palmitate</keyword>
<evidence type="ECO:0000256" key="6">
    <source>
        <dbReference type="SAM" id="MobiDB-lite"/>
    </source>
</evidence>
<dbReference type="AlphaFoldDB" id="A0A3G8LHX1"/>
<keyword evidence="3" id="KW-0677">Repeat</keyword>
<evidence type="ECO:0000256" key="5">
    <source>
        <dbReference type="ARBA" id="ARBA00023288"/>
    </source>
</evidence>
<feature type="compositionally biased region" description="Low complexity" evidence="6">
    <location>
        <begin position="258"/>
        <end position="283"/>
    </location>
</feature>
<proteinExistence type="predicted"/>
<keyword evidence="5" id="KW-0449">Lipoprotein</keyword>
<dbReference type="GO" id="GO:0005615">
    <property type="term" value="C:extracellular space"/>
    <property type="evidence" value="ECO:0007669"/>
    <property type="project" value="TreeGrafter"/>
</dbReference>
<keyword evidence="8" id="KW-0176">Collagen</keyword>
<feature type="compositionally biased region" description="Low complexity" evidence="6">
    <location>
        <begin position="40"/>
        <end position="49"/>
    </location>
</feature>
<comment type="subcellular location">
    <subcellularLocation>
        <location evidence="1">Cell membrane</location>
        <topology evidence="1">Lipid-anchor</topology>
    </subcellularLocation>
</comment>
<dbReference type="GO" id="GO:0031012">
    <property type="term" value="C:extracellular matrix"/>
    <property type="evidence" value="ECO:0007669"/>
    <property type="project" value="TreeGrafter"/>
</dbReference>
<keyword evidence="2 7" id="KW-0732">Signal</keyword>
<dbReference type="Pfam" id="PF01391">
    <property type="entry name" value="Collagen"/>
    <property type="match status" value="1"/>
</dbReference>
<feature type="signal peptide" evidence="7">
    <location>
        <begin position="1"/>
        <end position="24"/>
    </location>
</feature>
<dbReference type="PROSITE" id="PS51257">
    <property type="entry name" value="PROKAR_LIPOPROTEIN"/>
    <property type="match status" value="1"/>
</dbReference>
<evidence type="ECO:0000256" key="3">
    <source>
        <dbReference type="ARBA" id="ARBA00022737"/>
    </source>
</evidence>
<dbReference type="GO" id="GO:0005886">
    <property type="term" value="C:plasma membrane"/>
    <property type="evidence" value="ECO:0007669"/>
    <property type="project" value="UniProtKB-SubCell"/>
</dbReference>
<evidence type="ECO:0000313" key="9">
    <source>
        <dbReference type="Proteomes" id="UP000275883"/>
    </source>
</evidence>
<evidence type="ECO:0000313" key="8">
    <source>
        <dbReference type="EMBL" id="AZG68460.1"/>
    </source>
</evidence>
<sequence length="283" mass="30039">MKKSLKIMLGLASVSPLVATPLFALSCEQGPKGEKGDRGPAGPQGQPGAKGEKGDKGETGATGPAGAVGSQGPRGEKGEPGKDGVGANGPATSLERTVLLDKKFNKDGDAKALQDKLLAEQEVNFDNGEIKKGDIVNLRLEMQNGWNGSTFTSLYMGQLDTQPLFETENGEANEEGIQGIIIPTIVKDGLGNNEPNNVFIIKAKYTLKKNSIQFNELRVSFYRNNNKFEESTNFGNKINTGDNFVGRITITKISTTDPSTPKAAEPSPAAEEATTHTAEVSSR</sequence>
<dbReference type="KEGG" id="mstr:EGN60_00505"/>
<feature type="region of interest" description="Disordered" evidence="6">
    <location>
        <begin position="253"/>
        <end position="283"/>
    </location>
</feature>
<dbReference type="InterPro" id="IPR008160">
    <property type="entry name" value="Collagen"/>
</dbReference>
<dbReference type="PANTHER" id="PTHR24023:SF1082">
    <property type="entry name" value="COLLAGEN TRIPLE HELIX REPEAT"/>
    <property type="match status" value="1"/>
</dbReference>
<dbReference type="InterPro" id="IPR049890">
    <property type="entry name" value="VlpA-F-like_signal"/>
</dbReference>
<organism evidence="8 9">
    <name type="scientific">Mycoplasma struthionis</name>
    <dbReference type="NCBI Taxonomy" id="538220"/>
    <lineage>
        <taxon>Bacteria</taxon>
        <taxon>Bacillati</taxon>
        <taxon>Mycoplasmatota</taxon>
        <taxon>Mollicutes</taxon>
        <taxon>Mycoplasmataceae</taxon>
        <taxon>Mycoplasma</taxon>
    </lineage>
</organism>
<reference evidence="8 9" key="1">
    <citation type="submission" date="2018-11" db="EMBL/GenBank/DDBJ databases">
        <title>Genome sequence of Mycoplasma struthionis sp. nov.</title>
        <authorList>
            <person name="Spergser J."/>
        </authorList>
    </citation>
    <scope>NUCLEOTIDE SEQUENCE [LARGE SCALE GENOMIC DNA]</scope>
    <source>
        <strain evidence="8 9">237IA</strain>
    </source>
</reference>
<keyword evidence="9" id="KW-1185">Reference proteome</keyword>
<evidence type="ECO:0000256" key="1">
    <source>
        <dbReference type="ARBA" id="ARBA00004193"/>
    </source>
</evidence>
<protein>
    <submittedName>
        <fullName evidence="8">Collagen-like protein</fullName>
    </submittedName>
</protein>
<evidence type="ECO:0000256" key="2">
    <source>
        <dbReference type="ARBA" id="ARBA00022729"/>
    </source>
</evidence>
<dbReference type="EMBL" id="CP034044">
    <property type="protein sequence ID" value="AZG68460.1"/>
    <property type="molecule type" value="Genomic_DNA"/>
</dbReference>
<gene>
    <name evidence="8" type="ORF">EGN60_00505</name>
</gene>
<name>A0A3G8LHX1_9MOLU</name>
<dbReference type="NCBIfam" id="NF033817">
    <property type="entry name" value="Mplas_variab_LP"/>
    <property type="match status" value="1"/>
</dbReference>